<organism evidence="1">
    <name type="scientific">Anguilla anguilla</name>
    <name type="common">European freshwater eel</name>
    <name type="synonym">Muraena anguilla</name>
    <dbReference type="NCBI Taxonomy" id="7936"/>
    <lineage>
        <taxon>Eukaryota</taxon>
        <taxon>Metazoa</taxon>
        <taxon>Chordata</taxon>
        <taxon>Craniata</taxon>
        <taxon>Vertebrata</taxon>
        <taxon>Euteleostomi</taxon>
        <taxon>Actinopterygii</taxon>
        <taxon>Neopterygii</taxon>
        <taxon>Teleostei</taxon>
        <taxon>Anguilliformes</taxon>
        <taxon>Anguillidae</taxon>
        <taxon>Anguilla</taxon>
    </lineage>
</organism>
<dbReference type="EMBL" id="GBXM01015107">
    <property type="protein sequence ID" value="JAH93470.1"/>
    <property type="molecule type" value="Transcribed_RNA"/>
</dbReference>
<dbReference type="AlphaFoldDB" id="A0A0E9WV94"/>
<accession>A0A0E9WV94</accession>
<protein>
    <submittedName>
        <fullName evidence="1">Uncharacterized protein</fullName>
    </submittedName>
</protein>
<reference evidence="1" key="1">
    <citation type="submission" date="2014-11" db="EMBL/GenBank/DDBJ databases">
        <authorList>
            <person name="Amaro Gonzalez C."/>
        </authorList>
    </citation>
    <scope>NUCLEOTIDE SEQUENCE</scope>
</reference>
<reference evidence="1" key="2">
    <citation type="journal article" date="2015" name="Fish Shellfish Immunol.">
        <title>Early steps in the European eel (Anguilla anguilla)-Vibrio vulnificus interaction in the gills: Role of the RtxA13 toxin.</title>
        <authorList>
            <person name="Callol A."/>
            <person name="Pajuelo D."/>
            <person name="Ebbesson L."/>
            <person name="Teles M."/>
            <person name="MacKenzie S."/>
            <person name="Amaro C."/>
        </authorList>
    </citation>
    <scope>NUCLEOTIDE SEQUENCE</scope>
</reference>
<sequence>MSTKQNKPANIYYFINQPTSKPTLFIELTEWPFISVKSFNKSYLPSHLFT</sequence>
<proteinExistence type="predicted"/>
<evidence type="ECO:0000313" key="1">
    <source>
        <dbReference type="EMBL" id="JAH93470.1"/>
    </source>
</evidence>
<name>A0A0E9WV94_ANGAN</name>